<organism evidence="2 3">
    <name type="scientific">Prorocentrum cordatum</name>
    <dbReference type="NCBI Taxonomy" id="2364126"/>
    <lineage>
        <taxon>Eukaryota</taxon>
        <taxon>Sar</taxon>
        <taxon>Alveolata</taxon>
        <taxon>Dinophyceae</taxon>
        <taxon>Prorocentrales</taxon>
        <taxon>Prorocentraceae</taxon>
        <taxon>Prorocentrum</taxon>
    </lineage>
</organism>
<sequence length="395" mass="40715">MAGTLVRRAVRTVMGTLVVEMAGTVVGAGAAGTLCIMQVIAKTGWRVSTAGIRPAPREWAPPPRSRLPAGADLLAVLEPADDWSDCAQTSLRPATADAPAIGPAAALALRPQGAGLLPDRQDGLVPIKPPQPTLRAVDPGWPPPPPASASASAFASAAPPRPPRATPATRLGAAAGPQLTPGQAAAQEAAAGGAESDNLALEGAAPMRGPAPEPADARSYGADDPNAMFRIANDPARGFTCALNATRALVQPQAGRVQEWTAQMRALDHGCAKAAWAMAAGTVTPKTGAGFAEPLMWDGHDVTEGRPAPIACRFLSALKGQGGGGAPLAQGASDPDEWRYDVDKYPDMHRLPGGKQPERDYKMGPYAHKMQKDPATGKLTPVGVFFVSPRKDPIP</sequence>
<dbReference type="Proteomes" id="UP001189429">
    <property type="component" value="Unassembled WGS sequence"/>
</dbReference>
<comment type="caution">
    <text evidence="2">The sequence shown here is derived from an EMBL/GenBank/DDBJ whole genome shotgun (WGS) entry which is preliminary data.</text>
</comment>
<evidence type="ECO:0000256" key="1">
    <source>
        <dbReference type="SAM" id="MobiDB-lite"/>
    </source>
</evidence>
<proteinExistence type="predicted"/>
<feature type="compositionally biased region" description="Low complexity" evidence="1">
    <location>
        <begin position="166"/>
        <end position="195"/>
    </location>
</feature>
<evidence type="ECO:0000313" key="3">
    <source>
        <dbReference type="Proteomes" id="UP001189429"/>
    </source>
</evidence>
<reference evidence="2" key="1">
    <citation type="submission" date="2023-10" db="EMBL/GenBank/DDBJ databases">
        <authorList>
            <person name="Chen Y."/>
            <person name="Shah S."/>
            <person name="Dougan E. K."/>
            <person name="Thang M."/>
            <person name="Chan C."/>
        </authorList>
    </citation>
    <scope>NUCLEOTIDE SEQUENCE [LARGE SCALE GENOMIC DNA]</scope>
</reference>
<name>A0ABN9XSM4_9DINO</name>
<evidence type="ECO:0008006" key="4">
    <source>
        <dbReference type="Google" id="ProtNLM"/>
    </source>
</evidence>
<gene>
    <name evidence="2" type="ORF">PCOR1329_LOCUS79368</name>
</gene>
<feature type="compositionally biased region" description="Low complexity" evidence="1">
    <location>
        <begin position="148"/>
        <end position="158"/>
    </location>
</feature>
<keyword evidence="3" id="KW-1185">Reference proteome</keyword>
<protein>
    <recommendedName>
        <fullName evidence="4">Holocytochrome c-type synthase</fullName>
    </recommendedName>
</protein>
<feature type="region of interest" description="Disordered" evidence="1">
    <location>
        <begin position="119"/>
        <end position="196"/>
    </location>
</feature>
<evidence type="ECO:0000313" key="2">
    <source>
        <dbReference type="EMBL" id="CAK0902906.1"/>
    </source>
</evidence>
<accession>A0ABN9XSM4</accession>
<dbReference type="EMBL" id="CAUYUJ010021137">
    <property type="protein sequence ID" value="CAK0902906.1"/>
    <property type="molecule type" value="Genomic_DNA"/>
</dbReference>